<comment type="caution">
    <text evidence="3">The sequence shown here is derived from an EMBL/GenBank/DDBJ whole genome shotgun (WGS) entry which is preliminary data.</text>
</comment>
<feature type="coiled-coil region" evidence="1">
    <location>
        <begin position="69"/>
        <end position="96"/>
    </location>
</feature>
<dbReference type="EMBL" id="BAAATM010000001">
    <property type="protein sequence ID" value="GAA2514871.1"/>
    <property type="molecule type" value="Genomic_DNA"/>
</dbReference>
<keyword evidence="2" id="KW-0812">Transmembrane</keyword>
<proteinExistence type="predicted"/>
<keyword evidence="2" id="KW-0472">Membrane</keyword>
<keyword evidence="1" id="KW-0175">Coiled coil</keyword>
<evidence type="ECO:0000313" key="3">
    <source>
        <dbReference type="EMBL" id="GAA2514871.1"/>
    </source>
</evidence>
<evidence type="ECO:0000256" key="2">
    <source>
        <dbReference type="SAM" id="Phobius"/>
    </source>
</evidence>
<accession>A0ABP6AIY0</accession>
<evidence type="ECO:0000256" key="1">
    <source>
        <dbReference type="SAM" id="Coils"/>
    </source>
</evidence>
<evidence type="ECO:0000313" key="4">
    <source>
        <dbReference type="Proteomes" id="UP001501095"/>
    </source>
</evidence>
<protein>
    <submittedName>
        <fullName evidence="3">Uncharacterized protein</fullName>
    </submittedName>
</protein>
<sequence>MTPGGHDALDGERPGVLAAEAEGYLLAHAHHEQIRREAAELRARLPWLTTAQAEELTGHYVRLRLDVTRRLLLSTVRRAEELREEYEDRYAALRRVLLRRHAAAACAVLACGAGVSSLAAGVLTR</sequence>
<keyword evidence="4" id="KW-1185">Reference proteome</keyword>
<gene>
    <name evidence="3" type="ORF">GCM10010423_02470</name>
</gene>
<keyword evidence="2" id="KW-1133">Transmembrane helix</keyword>
<dbReference type="Proteomes" id="UP001501095">
    <property type="component" value="Unassembled WGS sequence"/>
</dbReference>
<reference evidence="4" key="1">
    <citation type="journal article" date="2019" name="Int. J. Syst. Evol. Microbiol.">
        <title>The Global Catalogue of Microorganisms (GCM) 10K type strain sequencing project: providing services to taxonomists for standard genome sequencing and annotation.</title>
        <authorList>
            <consortium name="The Broad Institute Genomics Platform"/>
            <consortium name="The Broad Institute Genome Sequencing Center for Infectious Disease"/>
            <person name="Wu L."/>
            <person name="Ma J."/>
        </authorList>
    </citation>
    <scope>NUCLEOTIDE SEQUENCE [LARGE SCALE GENOMIC DNA]</scope>
    <source>
        <strain evidence="4">JCM 6924</strain>
    </source>
</reference>
<dbReference type="RefSeq" id="WP_344532859.1">
    <property type="nucleotide sequence ID" value="NZ_BAAATM010000001.1"/>
</dbReference>
<name>A0ABP6AIY0_9ACTN</name>
<organism evidence="3 4">
    <name type="scientific">Streptomyces levis</name>
    <dbReference type="NCBI Taxonomy" id="285566"/>
    <lineage>
        <taxon>Bacteria</taxon>
        <taxon>Bacillati</taxon>
        <taxon>Actinomycetota</taxon>
        <taxon>Actinomycetes</taxon>
        <taxon>Kitasatosporales</taxon>
        <taxon>Streptomycetaceae</taxon>
        <taxon>Streptomyces</taxon>
    </lineage>
</organism>
<feature type="transmembrane region" description="Helical" evidence="2">
    <location>
        <begin position="102"/>
        <end position="123"/>
    </location>
</feature>